<sequence length="267" mass="29895">MKRKLLLSMALFSTFTFGTYSIAAQPAQSNASAVSKTTKDPYTTASLKSFKLATTNTKIYEKPSAKSSVIQKLKKGQGIAVLQESKKGWTKVSLYFGKGYVKTSDLDSLAPHKNTHYARNINKTYEYRTPFNKGSEFKETHKSTFQKVYADNRTVTNFWLHKAEPDNYGMMEYETTKGLFTGYKEDGIATLAIKYPIKKQQTWQGSDGQVMKVLGTNQTVKTKAGNFKHVVMVKNGKGKNYSYYAPNIGLIKEVANGKTITEISAFN</sequence>
<dbReference type="AlphaFoldDB" id="A0A143HCB1"/>
<dbReference type="Gene3D" id="2.30.30.40">
    <property type="entry name" value="SH3 Domains"/>
    <property type="match status" value="1"/>
</dbReference>
<dbReference type="RefSeq" id="WP_066787372.1">
    <property type="nucleotide sequence ID" value="NZ_CP014806.1"/>
</dbReference>
<gene>
    <name evidence="3" type="ORF">ATY39_06240</name>
</gene>
<dbReference type="OrthoDB" id="2454118at2"/>
<feature type="domain" description="SH3b" evidence="2">
    <location>
        <begin position="42"/>
        <end position="110"/>
    </location>
</feature>
<reference evidence="4" key="2">
    <citation type="submission" date="2016-03" db="EMBL/GenBank/DDBJ databases">
        <authorList>
            <person name="Ploux O."/>
        </authorList>
    </citation>
    <scope>NUCLEOTIDE SEQUENCE [LARGE SCALE GENOMIC DNA]</scope>
    <source>
        <strain evidence="4">PP9</strain>
    </source>
</reference>
<evidence type="ECO:0000256" key="1">
    <source>
        <dbReference type="SAM" id="SignalP"/>
    </source>
</evidence>
<protein>
    <recommendedName>
        <fullName evidence="2">SH3b domain-containing protein</fullName>
    </recommendedName>
</protein>
<evidence type="ECO:0000313" key="3">
    <source>
        <dbReference type="EMBL" id="AMW99090.1"/>
    </source>
</evidence>
<dbReference type="STRING" id="241244.ATY39_06240"/>
<proteinExistence type="predicted"/>
<dbReference type="KEGG" id="rst:ATY39_06240"/>
<feature type="chain" id="PRO_5007509358" description="SH3b domain-containing protein" evidence="1">
    <location>
        <begin position="24"/>
        <end position="267"/>
    </location>
</feature>
<dbReference type="InterPro" id="IPR003646">
    <property type="entry name" value="SH3-like_bac-type"/>
</dbReference>
<reference evidence="3 4" key="1">
    <citation type="journal article" date="2016" name="Genome Announc.">
        <title>Whole-Genome Sequence of Rummeliibacillus stabekisii Strain PP9 Isolated from Antarctic Soil.</title>
        <authorList>
            <person name="da Mota F.F."/>
            <person name="Vollu R.E."/>
            <person name="Jurelevicius D."/>
            <person name="Seldin L."/>
        </authorList>
    </citation>
    <scope>NUCLEOTIDE SEQUENCE [LARGE SCALE GENOMIC DNA]</scope>
    <source>
        <strain evidence="3 4">PP9</strain>
    </source>
</reference>
<feature type="signal peptide" evidence="1">
    <location>
        <begin position="1"/>
        <end position="23"/>
    </location>
</feature>
<evidence type="ECO:0000313" key="4">
    <source>
        <dbReference type="Proteomes" id="UP000076021"/>
    </source>
</evidence>
<keyword evidence="4" id="KW-1185">Reference proteome</keyword>
<evidence type="ECO:0000259" key="2">
    <source>
        <dbReference type="PROSITE" id="PS51781"/>
    </source>
</evidence>
<dbReference type="EMBL" id="CP014806">
    <property type="protein sequence ID" value="AMW99090.1"/>
    <property type="molecule type" value="Genomic_DNA"/>
</dbReference>
<keyword evidence="1" id="KW-0732">Signal</keyword>
<organism evidence="3 4">
    <name type="scientific">Rummeliibacillus stabekisii</name>
    <dbReference type="NCBI Taxonomy" id="241244"/>
    <lineage>
        <taxon>Bacteria</taxon>
        <taxon>Bacillati</taxon>
        <taxon>Bacillota</taxon>
        <taxon>Bacilli</taxon>
        <taxon>Bacillales</taxon>
        <taxon>Caryophanaceae</taxon>
        <taxon>Rummeliibacillus</taxon>
    </lineage>
</organism>
<dbReference type="Pfam" id="PF08239">
    <property type="entry name" value="SH3_3"/>
    <property type="match status" value="1"/>
</dbReference>
<dbReference type="Proteomes" id="UP000076021">
    <property type="component" value="Chromosome"/>
</dbReference>
<name>A0A143HCB1_9BACL</name>
<dbReference type="PROSITE" id="PS51781">
    <property type="entry name" value="SH3B"/>
    <property type="match status" value="1"/>
</dbReference>
<accession>A0A143HCB1</accession>